<dbReference type="InterPro" id="IPR036390">
    <property type="entry name" value="WH_DNA-bd_sf"/>
</dbReference>
<reference evidence="2" key="1">
    <citation type="journal article" date="2014" name="Int. J. Syst. Evol. Microbiol.">
        <title>Complete genome of a new Firmicutes species belonging to the dominant human colonic microbiota ('Ruminococcus bicirculans') reveals two chromosomes and a selective capacity to utilize plant glucans.</title>
        <authorList>
            <consortium name="NISC Comparative Sequencing Program"/>
            <person name="Wegmann U."/>
            <person name="Louis P."/>
            <person name="Goesmann A."/>
            <person name="Henrissat B."/>
            <person name="Duncan S.H."/>
            <person name="Flint H.J."/>
        </authorList>
    </citation>
    <scope>NUCLEOTIDE SEQUENCE</scope>
    <source>
        <strain evidence="2">CGMCC 1.15931</strain>
    </source>
</reference>
<evidence type="ECO:0000313" key="4">
    <source>
        <dbReference type="Proteomes" id="UP000430634"/>
    </source>
</evidence>
<dbReference type="SUPFAM" id="SSF46785">
    <property type="entry name" value="Winged helix' DNA-binding domain"/>
    <property type="match status" value="1"/>
</dbReference>
<dbReference type="GO" id="GO:0006950">
    <property type="term" value="P:response to stress"/>
    <property type="evidence" value="ECO:0007669"/>
    <property type="project" value="TreeGrafter"/>
</dbReference>
<organism evidence="3 4">
    <name type="scientific">Pseudoduganella buxea</name>
    <dbReference type="NCBI Taxonomy" id="1949069"/>
    <lineage>
        <taxon>Bacteria</taxon>
        <taxon>Pseudomonadati</taxon>
        <taxon>Pseudomonadota</taxon>
        <taxon>Betaproteobacteria</taxon>
        <taxon>Burkholderiales</taxon>
        <taxon>Oxalobacteraceae</taxon>
        <taxon>Telluria group</taxon>
        <taxon>Pseudoduganella</taxon>
    </lineage>
</organism>
<dbReference type="EMBL" id="BMKG01000009">
    <property type="protein sequence ID" value="GGC02450.1"/>
    <property type="molecule type" value="Genomic_DNA"/>
</dbReference>
<dbReference type="Proteomes" id="UP000430634">
    <property type="component" value="Unassembled WGS sequence"/>
</dbReference>
<dbReference type="SMART" id="SM00347">
    <property type="entry name" value="HTH_MARR"/>
    <property type="match status" value="1"/>
</dbReference>
<sequence>MNPEFNTDNGTLAGDAALAFCLRLARAQATVVRRLDTVLGGHHGLSFGDFMLLHHLSKAPGGRLRRVDLAERQGLTASGVTRTLLPLEKTGLVARMADERDARVGFAAITPAGHNLFDHALLTARETCAELLRHAPADQLEALTGVLGNIVGPGA</sequence>
<evidence type="ECO:0000259" key="1">
    <source>
        <dbReference type="PROSITE" id="PS50995"/>
    </source>
</evidence>
<comment type="caution">
    <text evidence="3">The sequence shown here is derived from an EMBL/GenBank/DDBJ whole genome shotgun (WGS) entry which is preliminary data.</text>
</comment>
<name>A0A6I3SUK6_9BURK</name>
<dbReference type="RefSeq" id="WP_155470177.1">
    <property type="nucleotide sequence ID" value="NZ_BMKG01000009.1"/>
</dbReference>
<evidence type="ECO:0000313" key="2">
    <source>
        <dbReference type="EMBL" id="GGC02450.1"/>
    </source>
</evidence>
<dbReference type="InterPro" id="IPR039422">
    <property type="entry name" value="MarR/SlyA-like"/>
</dbReference>
<gene>
    <name evidence="2" type="ORF">GCM10011572_25470</name>
    <name evidence="3" type="ORF">GM672_08925</name>
</gene>
<reference evidence="3 4" key="3">
    <citation type="submission" date="2019-11" db="EMBL/GenBank/DDBJ databases">
        <title>Type strains purchased from KCTC, JCM and DSMZ.</title>
        <authorList>
            <person name="Lu H."/>
        </authorList>
    </citation>
    <scope>NUCLEOTIDE SEQUENCE [LARGE SCALE GENOMIC DNA]</scope>
    <source>
        <strain evidence="3 4">KCTC 52429</strain>
    </source>
</reference>
<protein>
    <submittedName>
        <fullName evidence="3">MarR family transcriptional regulator</fullName>
    </submittedName>
</protein>
<evidence type="ECO:0000313" key="5">
    <source>
        <dbReference type="Proteomes" id="UP000622638"/>
    </source>
</evidence>
<dbReference type="OrthoDB" id="5295456at2"/>
<dbReference type="InterPro" id="IPR036388">
    <property type="entry name" value="WH-like_DNA-bd_sf"/>
</dbReference>
<dbReference type="Pfam" id="PF12802">
    <property type="entry name" value="MarR_2"/>
    <property type="match status" value="1"/>
</dbReference>
<reference evidence="2" key="4">
    <citation type="submission" date="2024-05" db="EMBL/GenBank/DDBJ databases">
        <authorList>
            <person name="Sun Q."/>
            <person name="Zhou Y."/>
        </authorList>
    </citation>
    <scope>NUCLEOTIDE SEQUENCE</scope>
    <source>
        <strain evidence="2">CGMCC 1.15931</strain>
    </source>
</reference>
<dbReference type="AlphaFoldDB" id="A0A6I3SUK6"/>
<dbReference type="PANTHER" id="PTHR33164:SF99">
    <property type="entry name" value="MARR FAMILY REGULATORY PROTEIN"/>
    <property type="match status" value="1"/>
</dbReference>
<keyword evidence="5" id="KW-1185">Reference proteome</keyword>
<dbReference type="PANTHER" id="PTHR33164">
    <property type="entry name" value="TRANSCRIPTIONAL REGULATOR, MARR FAMILY"/>
    <property type="match status" value="1"/>
</dbReference>
<dbReference type="Proteomes" id="UP000622638">
    <property type="component" value="Unassembled WGS sequence"/>
</dbReference>
<dbReference type="GO" id="GO:0003700">
    <property type="term" value="F:DNA-binding transcription factor activity"/>
    <property type="evidence" value="ECO:0007669"/>
    <property type="project" value="InterPro"/>
</dbReference>
<feature type="domain" description="HTH marR-type" evidence="1">
    <location>
        <begin position="15"/>
        <end position="152"/>
    </location>
</feature>
<dbReference type="PROSITE" id="PS50995">
    <property type="entry name" value="HTH_MARR_2"/>
    <property type="match status" value="1"/>
</dbReference>
<evidence type="ECO:0000313" key="3">
    <source>
        <dbReference type="EMBL" id="MTV52851.1"/>
    </source>
</evidence>
<dbReference type="EMBL" id="WNKZ01000018">
    <property type="protein sequence ID" value="MTV52851.1"/>
    <property type="molecule type" value="Genomic_DNA"/>
</dbReference>
<dbReference type="InterPro" id="IPR000835">
    <property type="entry name" value="HTH_MarR-typ"/>
</dbReference>
<proteinExistence type="predicted"/>
<accession>A0A6I3SUK6</accession>
<dbReference type="Gene3D" id="1.10.10.10">
    <property type="entry name" value="Winged helix-like DNA-binding domain superfamily/Winged helix DNA-binding domain"/>
    <property type="match status" value="1"/>
</dbReference>
<reference evidence="5" key="2">
    <citation type="journal article" date="2019" name="Int. J. Syst. Evol. Microbiol.">
        <title>The Global Catalogue of Microorganisms (GCM) 10K type strain sequencing project: providing services to taxonomists for standard genome sequencing and annotation.</title>
        <authorList>
            <consortium name="The Broad Institute Genomics Platform"/>
            <consortium name="The Broad Institute Genome Sequencing Center for Infectious Disease"/>
            <person name="Wu L."/>
            <person name="Ma J."/>
        </authorList>
    </citation>
    <scope>NUCLEOTIDE SEQUENCE [LARGE SCALE GENOMIC DNA]</scope>
    <source>
        <strain evidence="5">CGMCC 1.15931</strain>
    </source>
</reference>